<evidence type="ECO:0000256" key="1">
    <source>
        <dbReference type="SAM" id="Phobius"/>
    </source>
</evidence>
<reference evidence="2 3" key="1">
    <citation type="journal article" date="2015" name="Nature">
        <title>rRNA introns, odd ribosomes, and small enigmatic genomes across a large radiation of phyla.</title>
        <authorList>
            <person name="Brown C.T."/>
            <person name="Hug L.A."/>
            <person name="Thomas B.C."/>
            <person name="Sharon I."/>
            <person name="Castelle C.J."/>
            <person name="Singh A."/>
            <person name="Wilkins M.J."/>
            <person name="Williams K.H."/>
            <person name="Banfield J.F."/>
        </authorList>
    </citation>
    <scope>NUCLEOTIDE SEQUENCE [LARGE SCALE GENOMIC DNA]</scope>
</reference>
<comment type="caution">
    <text evidence="2">The sequence shown here is derived from an EMBL/GenBank/DDBJ whole genome shotgun (WGS) entry which is preliminary data.</text>
</comment>
<protein>
    <submittedName>
        <fullName evidence="2">Uncharacterized protein</fullName>
    </submittedName>
</protein>
<feature type="transmembrane region" description="Helical" evidence="1">
    <location>
        <begin position="242"/>
        <end position="263"/>
    </location>
</feature>
<evidence type="ECO:0000313" key="3">
    <source>
        <dbReference type="Proteomes" id="UP000034690"/>
    </source>
</evidence>
<keyword evidence="1" id="KW-0472">Membrane</keyword>
<keyword evidence="1" id="KW-1133">Transmembrane helix</keyword>
<keyword evidence="1" id="KW-0812">Transmembrane</keyword>
<organism evidence="2 3">
    <name type="scientific">Candidatus Woesebacteria bacterium GW2011_GWA1_39_21b</name>
    <dbReference type="NCBI Taxonomy" id="1618551"/>
    <lineage>
        <taxon>Bacteria</taxon>
        <taxon>Candidatus Woeseibacteriota</taxon>
    </lineage>
</organism>
<sequence>MPMTERVAISPPLIPLNCKVANLPGLVFEIRPDDPMYFAEEPHFKRPEKPLEITEASPIAISDVITGEPFDALGQLQQPEPPLDPEKIVVDIISAKEFSPEKINLELPYGYGIPDPSTVCRFLLGKQSADSSAFQDCFGDVVDRHSSLGNPFSASSGTWRKPIRNFTFEIEGGQVIIGGKPYTPDQLKLALSQAAVETEIQELQIETPAQPNEVITLPQKEGRDFEQIIEEFDRSPLYTKCAAGFVVVVSVVGALYATIGIIANRGVRSKKND</sequence>
<proteinExistence type="predicted"/>
<dbReference type="AlphaFoldDB" id="A0A0G0N902"/>
<name>A0A0G0N902_9BACT</name>
<evidence type="ECO:0000313" key="2">
    <source>
        <dbReference type="EMBL" id="KKR11943.1"/>
    </source>
</evidence>
<accession>A0A0G0N902</accession>
<dbReference type="Proteomes" id="UP000034690">
    <property type="component" value="Unassembled WGS sequence"/>
</dbReference>
<dbReference type="EMBL" id="LBWQ01000030">
    <property type="protein sequence ID" value="KKR11943.1"/>
    <property type="molecule type" value="Genomic_DNA"/>
</dbReference>
<gene>
    <name evidence="2" type="ORF">UT40_C0030G0007</name>
</gene>